<evidence type="ECO:0000313" key="2">
    <source>
        <dbReference type="Proteomes" id="UP001055072"/>
    </source>
</evidence>
<reference evidence="1" key="1">
    <citation type="journal article" date="2021" name="Environ. Microbiol.">
        <title>Gene family expansions and transcriptome signatures uncover fungal adaptations to wood decay.</title>
        <authorList>
            <person name="Hage H."/>
            <person name="Miyauchi S."/>
            <person name="Viragh M."/>
            <person name="Drula E."/>
            <person name="Min B."/>
            <person name="Chaduli D."/>
            <person name="Navarro D."/>
            <person name="Favel A."/>
            <person name="Norest M."/>
            <person name="Lesage-Meessen L."/>
            <person name="Balint B."/>
            <person name="Merenyi Z."/>
            <person name="de Eugenio L."/>
            <person name="Morin E."/>
            <person name="Martinez A.T."/>
            <person name="Baldrian P."/>
            <person name="Stursova M."/>
            <person name="Martinez M.J."/>
            <person name="Novotny C."/>
            <person name="Magnuson J.K."/>
            <person name="Spatafora J.W."/>
            <person name="Maurice S."/>
            <person name="Pangilinan J."/>
            <person name="Andreopoulos W."/>
            <person name="LaButti K."/>
            <person name="Hundley H."/>
            <person name="Na H."/>
            <person name="Kuo A."/>
            <person name="Barry K."/>
            <person name="Lipzen A."/>
            <person name="Henrissat B."/>
            <person name="Riley R."/>
            <person name="Ahrendt S."/>
            <person name="Nagy L.G."/>
            <person name="Grigoriev I.V."/>
            <person name="Martin F."/>
            <person name="Rosso M.N."/>
        </authorList>
    </citation>
    <scope>NUCLEOTIDE SEQUENCE</scope>
    <source>
        <strain evidence="1">CBS 384.51</strain>
    </source>
</reference>
<comment type="caution">
    <text evidence="1">The sequence shown here is derived from an EMBL/GenBank/DDBJ whole genome shotgun (WGS) entry which is preliminary data.</text>
</comment>
<dbReference type="EMBL" id="MU274905">
    <property type="protein sequence ID" value="KAI0091431.1"/>
    <property type="molecule type" value="Genomic_DNA"/>
</dbReference>
<dbReference type="Proteomes" id="UP001055072">
    <property type="component" value="Unassembled WGS sequence"/>
</dbReference>
<proteinExistence type="predicted"/>
<protein>
    <submittedName>
        <fullName evidence="1">Uncharacterized protein</fullName>
    </submittedName>
</protein>
<evidence type="ECO:0000313" key="1">
    <source>
        <dbReference type="EMBL" id="KAI0091431.1"/>
    </source>
</evidence>
<keyword evidence="2" id="KW-1185">Reference proteome</keyword>
<accession>A0ACB8UB06</accession>
<organism evidence="1 2">
    <name type="scientific">Irpex rosettiformis</name>
    <dbReference type="NCBI Taxonomy" id="378272"/>
    <lineage>
        <taxon>Eukaryota</taxon>
        <taxon>Fungi</taxon>
        <taxon>Dikarya</taxon>
        <taxon>Basidiomycota</taxon>
        <taxon>Agaricomycotina</taxon>
        <taxon>Agaricomycetes</taxon>
        <taxon>Polyporales</taxon>
        <taxon>Irpicaceae</taxon>
        <taxon>Irpex</taxon>
    </lineage>
</organism>
<sequence>MDVNQALHDLQSALMPLNRIAFGKACFSPHVPKDVRKAWVDHGGTTCTLKQATTEEHIRFFCYGRTDPWYGYLSQNAIAIFHALWVLKVIEANFMLPIAPFVLNSDPVTPSSSPCSISCASPTQIPQSKPNQSSPVTKGKMPSSLLSSPHLVRKDFKHTLAEFQDNQHDVLREGRTLVYQSSPPRSVQQRDETPPRQITITPRSPPLVSSYPSKHTYESHFNLSRTAKKPRISVMPEPQEDSNILHSQLSLLSFPTAVRTDKDRPPRSQSSPKIISPDSSGDTLVSVNNIPHIDFREIAQKKRKSSPRSRATRSKHGLKTRKRKEILPLPFKPADKYHDTPHITLSAARIALRDVQVSKAAVILPRRVHLGKAFQFPSVK</sequence>
<name>A0ACB8UB06_9APHY</name>
<gene>
    <name evidence="1" type="ORF">BDY19DRAFT_930462</name>
</gene>